<dbReference type="PANTHER" id="PTHR32125:SF4">
    <property type="entry name" value="2-C-METHYL-D-ERYTHRITOL 4-PHOSPHATE CYTIDYLYLTRANSFERASE, CHLOROPLASTIC"/>
    <property type="match status" value="1"/>
</dbReference>
<dbReference type="GO" id="GO:0050518">
    <property type="term" value="F:2-C-methyl-D-erythritol 4-phosphate cytidylyltransferase activity"/>
    <property type="evidence" value="ECO:0007669"/>
    <property type="project" value="UniProtKB-EC"/>
</dbReference>
<evidence type="ECO:0000256" key="6">
    <source>
        <dbReference type="ARBA" id="ARBA00023229"/>
    </source>
</evidence>
<evidence type="ECO:0000256" key="2">
    <source>
        <dbReference type="ARBA" id="ARBA00009789"/>
    </source>
</evidence>
<dbReference type="GO" id="GO:0019288">
    <property type="term" value="P:isopentenyl diphosphate biosynthetic process, methylerythritol 4-phosphate pathway"/>
    <property type="evidence" value="ECO:0007669"/>
    <property type="project" value="UniProtKB-UniPathway"/>
</dbReference>
<dbReference type="InterPro" id="IPR001228">
    <property type="entry name" value="IspD"/>
</dbReference>
<dbReference type="UniPathway" id="UPA00056">
    <property type="reaction ID" value="UER00093"/>
</dbReference>
<dbReference type="InterPro" id="IPR050088">
    <property type="entry name" value="IspD/TarI_cytidylyltransf_bact"/>
</dbReference>
<dbReference type="PANTHER" id="PTHR32125">
    <property type="entry name" value="2-C-METHYL-D-ERYTHRITOL 4-PHOSPHATE CYTIDYLYLTRANSFERASE, CHLOROPLASTIC"/>
    <property type="match status" value="1"/>
</dbReference>
<organism evidence="7">
    <name type="scientific">anaerobic digester metagenome</name>
    <dbReference type="NCBI Taxonomy" id="1263854"/>
    <lineage>
        <taxon>unclassified sequences</taxon>
        <taxon>metagenomes</taxon>
        <taxon>ecological metagenomes</taxon>
    </lineage>
</organism>
<dbReference type="InterPro" id="IPR018294">
    <property type="entry name" value="ISPD_synthase_CS"/>
</dbReference>
<reference evidence="7" key="1">
    <citation type="submission" date="2019-03" db="EMBL/GenBank/DDBJ databases">
        <authorList>
            <person name="Hao L."/>
        </authorList>
    </citation>
    <scope>NUCLEOTIDE SEQUENCE</scope>
</reference>
<evidence type="ECO:0000256" key="4">
    <source>
        <dbReference type="ARBA" id="ARBA00022679"/>
    </source>
</evidence>
<comment type="similarity">
    <text evidence="2">Belongs to the IspD/TarI cytidylyltransferase family. IspD subfamily.</text>
</comment>
<name>A0A485MAB8_9ZZZZ</name>
<keyword evidence="5 7" id="KW-0548">Nucleotidyltransferase</keyword>
<dbReference type="Gene3D" id="3.90.550.10">
    <property type="entry name" value="Spore Coat Polysaccharide Biosynthesis Protein SpsA, Chain A"/>
    <property type="match status" value="1"/>
</dbReference>
<keyword evidence="4 7" id="KW-0808">Transferase</keyword>
<dbReference type="NCBIfam" id="TIGR00453">
    <property type="entry name" value="ispD"/>
    <property type="match status" value="1"/>
</dbReference>
<dbReference type="CDD" id="cd02516">
    <property type="entry name" value="CDP-ME_synthetase"/>
    <property type="match status" value="1"/>
</dbReference>
<evidence type="ECO:0000256" key="1">
    <source>
        <dbReference type="ARBA" id="ARBA00004787"/>
    </source>
</evidence>
<dbReference type="EC" id="2.7.7.60" evidence="3"/>
<dbReference type="InterPro" id="IPR029044">
    <property type="entry name" value="Nucleotide-diphossugar_trans"/>
</dbReference>
<dbReference type="SUPFAM" id="SSF53448">
    <property type="entry name" value="Nucleotide-diphospho-sugar transferases"/>
    <property type="match status" value="1"/>
</dbReference>
<dbReference type="PROSITE" id="PS01295">
    <property type="entry name" value="ISPD"/>
    <property type="match status" value="1"/>
</dbReference>
<evidence type="ECO:0000256" key="3">
    <source>
        <dbReference type="ARBA" id="ARBA00012526"/>
    </source>
</evidence>
<sequence>MVKAAAVVPAAGTGSRMGAQVPKQYLLLGGIPLLGHALKVLDSSPVIQSIVLVAGAGEEEFCRKNVVKELGIRKIKAIVTGGRERQDSVYSGILALSPETDLVVIHDGARPLLSSADLLAVVEAAVGYGAATLAVPVKDTVKMAGGGGLVAQTLPRERLWLTQTPQAFRRDLILRAHRAAREANHLGTDDAGLVERLGFPVKLVPGSYRNIKVTTPEDLIIASALLATPAAW</sequence>
<dbReference type="EMBL" id="CAADRN010000404">
    <property type="protein sequence ID" value="VFU19707.1"/>
    <property type="molecule type" value="Genomic_DNA"/>
</dbReference>
<dbReference type="FunFam" id="3.90.550.10:FF:000003">
    <property type="entry name" value="2-C-methyl-D-erythritol 4-phosphate cytidylyltransferase"/>
    <property type="match status" value="1"/>
</dbReference>
<proteinExistence type="inferred from homology"/>
<protein>
    <recommendedName>
        <fullName evidence="3">2-C-methyl-D-erythritol 4-phosphate cytidylyltransferase</fullName>
        <ecNumber evidence="3">2.7.7.60</ecNumber>
    </recommendedName>
</protein>
<dbReference type="AlphaFoldDB" id="A0A485MAB8"/>
<dbReference type="Pfam" id="PF01128">
    <property type="entry name" value="IspD"/>
    <property type="match status" value="1"/>
</dbReference>
<comment type="pathway">
    <text evidence="1">Isoprenoid biosynthesis; isopentenyl diphosphate biosynthesis via DXP pathway; isopentenyl diphosphate from 1-deoxy-D-xylulose 5-phosphate: step 2/6.</text>
</comment>
<dbReference type="InterPro" id="IPR034683">
    <property type="entry name" value="IspD/TarI"/>
</dbReference>
<evidence type="ECO:0000256" key="5">
    <source>
        <dbReference type="ARBA" id="ARBA00022695"/>
    </source>
</evidence>
<keyword evidence="6" id="KW-0414">Isoprene biosynthesis</keyword>
<gene>
    <name evidence="7" type="primary">ispD</name>
    <name evidence="7" type="ORF">SCFA_990003</name>
</gene>
<evidence type="ECO:0000313" key="7">
    <source>
        <dbReference type="EMBL" id="VFU19707.1"/>
    </source>
</evidence>
<dbReference type="HAMAP" id="MF_00108">
    <property type="entry name" value="IspD"/>
    <property type="match status" value="1"/>
</dbReference>
<accession>A0A485MAB8</accession>